<proteinExistence type="predicted"/>
<dbReference type="EMBL" id="CP129968">
    <property type="protein sequence ID" value="WKK81707.2"/>
    <property type="molecule type" value="Genomic_DNA"/>
</dbReference>
<sequence length="143" mass="17087">MKYLKIIILFLPLFSCSERSNVELFFDEELKIQAENRKGQFYYFINTQSCSGCLEINNLFLLENELDFLNLVFIGDMENRGFFNRQDYNLNNWSIKEIKERSFFKYNIYTNDPLLVKFNEEGELKYAENIDVSQIGILKNLKN</sequence>
<organism evidence="1">
    <name type="scientific">Marivirga arenosa</name>
    <dbReference type="NCBI Taxonomy" id="3059076"/>
    <lineage>
        <taxon>Bacteria</taxon>
        <taxon>Pseudomonadati</taxon>
        <taxon>Bacteroidota</taxon>
        <taxon>Cytophagia</taxon>
        <taxon>Cytophagales</taxon>
        <taxon>Marivirgaceae</taxon>
        <taxon>Marivirga</taxon>
    </lineage>
</organism>
<dbReference type="Proteomes" id="UP001232019">
    <property type="component" value="Chromosome"/>
</dbReference>
<gene>
    <name evidence="1" type="ORF">QYS47_05500</name>
</gene>
<protein>
    <submittedName>
        <fullName evidence="1">Uncharacterized protein</fullName>
    </submittedName>
</protein>
<dbReference type="AlphaFoldDB" id="A0AA49GDB6"/>
<dbReference type="KEGG" id="marp:QYS47_05500"/>
<reference evidence="1" key="1">
    <citation type="submission" date="2023-08" db="EMBL/GenBank/DDBJ databases">
        <title>Comparative genomics and taxonomic characterization of three novel marine species of genus Marivirga.</title>
        <authorList>
            <person name="Muhammad N."/>
            <person name="Kim S.-G."/>
        </authorList>
    </citation>
    <scope>NUCLEOTIDE SEQUENCE</scope>
    <source>
        <strain evidence="1">BKB1-2</strain>
    </source>
</reference>
<dbReference type="RefSeq" id="WP_322348055.1">
    <property type="nucleotide sequence ID" value="NZ_CP129968.2"/>
</dbReference>
<evidence type="ECO:0000313" key="1">
    <source>
        <dbReference type="EMBL" id="WKK81707.2"/>
    </source>
</evidence>
<name>A0AA49GDB6_9BACT</name>
<accession>A0AA49GDB6</accession>